<keyword evidence="3" id="KW-1185">Reference proteome</keyword>
<feature type="compositionally biased region" description="Basic and acidic residues" evidence="1">
    <location>
        <begin position="464"/>
        <end position="475"/>
    </location>
</feature>
<dbReference type="EMBL" id="CAAALY010006033">
    <property type="protein sequence ID" value="VEL09317.1"/>
    <property type="molecule type" value="Genomic_DNA"/>
</dbReference>
<gene>
    <name evidence="2" type="ORF">PXEA_LOCUS2757</name>
</gene>
<evidence type="ECO:0000313" key="3">
    <source>
        <dbReference type="Proteomes" id="UP000784294"/>
    </source>
</evidence>
<comment type="caution">
    <text evidence="2">The sequence shown here is derived from an EMBL/GenBank/DDBJ whole genome shotgun (WGS) entry which is preliminary data.</text>
</comment>
<dbReference type="Proteomes" id="UP000784294">
    <property type="component" value="Unassembled WGS sequence"/>
</dbReference>
<accession>A0A3S5BMG4</accession>
<name>A0A3S5BMG4_9PLAT</name>
<feature type="compositionally biased region" description="Basic residues" evidence="1">
    <location>
        <begin position="212"/>
        <end position="223"/>
    </location>
</feature>
<protein>
    <submittedName>
        <fullName evidence="2">Uncharacterized protein</fullName>
    </submittedName>
</protein>
<evidence type="ECO:0000256" key="1">
    <source>
        <dbReference type="SAM" id="MobiDB-lite"/>
    </source>
</evidence>
<feature type="region of interest" description="Disordered" evidence="1">
    <location>
        <begin position="409"/>
        <end position="429"/>
    </location>
</feature>
<reference evidence="2" key="1">
    <citation type="submission" date="2018-11" db="EMBL/GenBank/DDBJ databases">
        <authorList>
            <consortium name="Pathogen Informatics"/>
        </authorList>
    </citation>
    <scope>NUCLEOTIDE SEQUENCE</scope>
</reference>
<feature type="region of interest" description="Disordered" evidence="1">
    <location>
        <begin position="212"/>
        <end position="245"/>
    </location>
</feature>
<feature type="region of interest" description="Disordered" evidence="1">
    <location>
        <begin position="454"/>
        <end position="487"/>
    </location>
</feature>
<dbReference type="AlphaFoldDB" id="A0A3S5BMG4"/>
<organism evidence="2 3">
    <name type="scientific">Protopolystoma xenopodis</name>
    <dbReference type="NCBI Taxonomy" id="117903"/>
    <lineage>
        <taxon>Eukaryota</taxon>
        <taxon>Metazoa</taxon>
        <taxon>Spiralia</taxon>
        <taxon>Lophotrochozoa</taxon>
        <taxon>Platyhelminthes</taxon>
        <taxon>Monogenea</taxon>
        <taxon>Polyopisthocotylea</taxon>
        <taxon>Polystomatidea</taxon>
        <taxon>Polystomatidae</taxon>
        <taxon>Protopolystoma</taxon>
    </lineage>
</organism>
<sequence>MDRSGYAGLSDTPTYLTTTEHEKVRTERAHTKRFLFQHQQNLLRKPHSPNVELSLAQQASSVTRDLSRIRLFGSDFLSSISNILNIASSTSSNAGTCTTTSFSSCRNTISNPFRESNALSTSTQAESPQHIVFVRRSASSASHLAEINQPAPVIKSLSRPVLLEKTHSGLPKNNFLSDEHFQAHDACYRHQSQHNCQQFQHHLEHHHRCHHHCSHPTQRHQCHHSQPTEQHQRRLSPLPSVPVPSATSRDYSLYSQNHSSPYHISYLPHSPSISTCPGLPSDSFPPVPLMRSDVNMNSRSGSFPSLSSSASPGSRCFFSSSYSCHCYCCYCGCDCLRGLSTEIQSGISGSHSYGAVGCKGSCSVGSTSCLVRIAQQLPKIVVLQAPSADEKTLWLTQLRARVHSVLRRSNTGATDDGSDRNWPGNNRNCGGGSKAAIRNELSSNDLSSLGIVSAGDGSSSAATEQRKRSSRDIFKSKSTSGPIFTRW</sequence>
<evidence type="ECO:0000313" key="2">
    <source>
        <dbReference type="EMBL" id="VEL09317.1"/>
    </source>
</evidence>
<feature type="compositionally biased region" description="Polar residues" evidence="1">
    <location>
        <begin position="476"/>
        <end position="487"/>
    </location>
</feature>
<proteinExistence type="predicted"/>